<protein>
    <recommendedName>
        <fullName evidence="2">NADP-dependent oxidoreductase domain-containing protein</fullName>
    </recommendedName>
</protein>
<gene>
    <name evidence="3" type="ORF">F8568_038095</name>
</gene>
<feature type="domain" description="NADP-dependent oxidoreductase" evidence="2">
    <location>
        <begin position="3"/>
        <end position="119"/>
    </location>
</feature>
<dbReference type="InterPro" id="IPR036812">
    <property type="entry name" value="NAD(P)_OxRdtase_dom_sf"/>
</dbReference>
<dbReference type="InterPro" id="IPR023210">
    <property type="entry name" value="NADP_OxRdtase_dom"/>
</dbReference>
<dbReference type="GO" id="GO:0016491">
    <property type="term" value="F:oxidoreductase activity"/>
    <property type="evidence" value="ECO:0007669"/>
    <property type="project" value="UniProtKB-KW"/>
</dbReference>
<dbReference type="Proteomes" id="UP000462055">
    <property type="component" value="Unassembled WGS sequence"/>
</dbReference>
<dbReference type="Gene3D" id="3.20.20.100">
    <property type="entry name" value="NADP-dependent oxidoreductase domain"/>
    <property type="match status" value="1"/>
</dbReference>
<keyword evidence="1" id="KW-0560">Oxidoreductase</keyword>
<dbReference type="SUPFAM" id="SSF51430">
    <property type="entry name" value="NAD(P)-linked oxidoreductase"/>
    <property type="match status" value="1"/>
</dbReference>
<dbReference type="InterPro" id="IPR050791">
    <property type="entry name" value="Aldo-Keto_reductase"/>
</dbReference>
<dbReference type="PANTHER" id="PTHR43625:SF77">
    <property type="entry name" value="ALDO-KETO REDUCTASE"/>
    <property type="match status" value="1"/>
</dbReference>
<name>A0A6I4MN09_9ACTN</name>
<evidence type="ECO:0000256" key="1">
    <source>
        <dbReference type="ARBA" id="ARBA00023002"/>
    </source>
</evidence>
<dbReference type="EMBL" id="WBMS02000045">
    <property type="protein sequence ID" value="MWA06065.1"/>
    <property type="molecule type" value="Genomic_DNA"/>
</dbReference>
<evidence type="ECO:0000313" key="4">
    <source>
        <dbReference type="Proteomes" id="UP000462055"/>
    </source>
</evidence>
<dbReference type="AlphaFoldDB" id="A0A6I4MN09"/>
<accession>A0A6I4MN09</accession>
<dbReference type="Pfam" id="PF00248">
    <property type="entry name" value="Aldo_ket_red"/>
    <property type="match status" value="1"/>
</dbReference>
<comment type="caution">
    <text evidence="3">The sequence shown here is derived from an EMBL/GenBank/DDBJ whole genome shotgun (WGS) entry which is preliminary data.</text>
</comment>
<evidence type="ECO:0000313" key="3">
    <source>
        <dbReference type="EMBL" id="MWA06065.1"/>
    </source>
</evidence>
<sequence length="137" mass="14558">MELGIAFVPYAPLGRGVLTGAATTTAELDATDERQIHPRFAPENARHNAALLAPVRRLAEAHGVTPAQVALAWLSARSRLHGLTVVPVPGTKRRSRLRENIAAIDIDLTDGELSTLEGISGQARATGCRNSHRNSGP</sequence>
<proteinExistence type="predicted"/>
<reference evidence="3" key="1">
    <citation type="submission" date="2019-12" db="EMBL/GenBank/DDBJ databases">
        <title>Actinomadura physcomitrii sp. nov., a novel actinomycete isolated from moss [Physcomitrium sphaericum (Ludw) Fuernr].</title>
        <authorList>
            <person name="Zhuang X."/>
        </authorList>
    </citation>
    <scope>NUCLEOTIDE SEQUENCE [LARGE SCALE GENOMIC DNA]</scope>
    <source>
        <strain evidence="3">LD22</strain>
    </source>
</reference>
<evidence type="ECO:0000259" key="2">
    <source>
        <dbReference type="Pfam" id="PF00248"/>
    </source>
</evidence>
<dbReference type="PANTHER" id="PTHR43625">
    <property type="entry name" value="AFLATOXIN B1 ALDEHYDE REDUCTASE"/>
    <property type="match status" value="1"/>
</dbReference>
<keyword evidence="4" id="KW-1185">Reference proteome</keyword>
<dbReference type="GO" id="GO:0005737">
    <property type="term" value="C:cytoplasm"/>
    <property type="evidence" value="ECO:0007669"/>
    <property type="project" value="TreeGrafter"/>
</dbReference>
<organism evidence="3 4">
    <name type="scientific">Actinomadura physcomitrii</name>
    <dbReference type="NCBI Taxonomy" id="2650748"/>
    <lineage>
        <taxon>Bacteria</taxon>
        <taxon>Bacillati</taxon>
        <taxon>Actinomycetota</taxon>
        <taxon>Actinomycetes</taxon>
        <taxon>Streptosporangiales</taxon>
        <taxon>Thermomonosporaceae</taxon>
        <taxon>Actinomadura</taxon>
    </lineage>
</organism>